<keyword evidence="3 4" id="KW-0326">Glycosidase</keyword>
<dbReference type="Pfam" id="PF00150">
    <property type="entry name" value="Cellulase"/>
    <property type="match status" value="1"/>
</dbReference>
<evidence type="ECO:0000256" key="3">
    <source>
        <dbReference type="ARBA" id="ARBA00023295"/>
    </source>
</evidence>
<dbReference type="Gene3D" id="3.20.20.80">
    <property type="entry name" value="Glycosidases"/>
    <property type="match status" value="1"/>
</dbReference>
<dbReference type="OrthoDB" id="4771662at2"/>
<evidence type="ECO:0000256" key="5">
    <source>
        <dbReference type="SAM" id="MobiDB-lite"/>
    </source>
</evidence>
<dbReference type="Pfam" id="PF18564">
    <property type="entry name" value="Glyco_hydro_5_C"/>
    <property type="match status" value="1"/>
</dbReference>
<dbReference type="EMBL" id="FOAW01000003">
    <property type="protein sequence ID" value="SEK67670.1"/>
    <property type="molecule type" value="Genomic_DNA"/>
</dbReference>
<proteinExistence type="inferred from homology"/>
<evidence type="ECO:0000256" key="4">
    <source>
        <dbReference type="RuleBase" id="RU361153"/>
    </source>
</evidence>
<name>A0A1H7J146_9NOCA</name>
<feature type="compositionally biased region" description="Gly residues" evidence="5">
    <location>
        <begin position="479"/>
        <end position="491"/>
    </location>
</feature>
<evidence type="ECO:0000313" key="10">
    <source>
        <dbReference type="Proteomes" id="UP000198677"/>
    </source>
</evidence>
<feature type="domain" description="Glycoside hydrolase family 5 C-terminal" evidence="8">
    <location>
        <begin position="378"/>
        <end position="452"/>
    </location>
</feature>
<evidence type="ECO:0000259" key="7">
    <source>
        <dbReference type="Pfam" id="PF00150"/>
    </source>
</evidence>
<feature type="chain" id="PRO_5011451440" evidence="6">
    <location>
        <begin position="24"/>
        <end position="491"/>
    </location>
</feature>
<dbReference type="InterPro" id="IPR041036">
    <property type="entry name" value="GH5_C"/>
</dbReference>
<dbReference type="GO" id="GO:0004553">
    <property type="term" value="F:hydrolase activity, hydrolyzing O-glycosyl compounds"/>
    <property type="evidence" value="ECO:0007669"/>
    <property type="project" value="InterPro"/>
</dbReference>
<dbReference type="GO" id="GO:0016042">
    <property type="term" value="P:lipid catabolic process"/>
    <property type="evidence" value="ECO:0007669"/>
    <property type="project" value="UniProtKB-ARBA"/>
</dbReference>
<protein>
    <submittedName>
        <fullName evidence="9">Endoglycosylceramidase</fullName>
    </submittedName>
</protein>
<dbReference type="SUPFAM" id="SSF51445">
    <property type="entry name" value="(Trans)glycosidases"/>
    <property type="match status" value="1"/>
</dbReference>
<keyword evidence="6" id="KW-0732">Signal</keyword>
<organism evidence="9 10">
    <name type="scientific">Rhodococcus maanshanensis</name>
    <dbReference type="NCBI Taxonomy" id="183556"/>
    <lineage>
        <taxon>Bacteria</taxon>
        <taxon>Bacillati</taxon>
        <taxon>Actinomycetota</taxon>
        <taxon>Actinomycetes</taxon>
        <taxon>Mycobacteriales</taxon>
        <taxon>Nocardiaceae</taxon>
        <taxon>Rhodococcus</taxon>
    </lineage>
</organism>
<dbReference type="PROSITE" id="PS51257">
    <property type="entry name" value="PROKAR_LIPOPROTEIN"/>
    <property type="match status" value="1"/>
</dbReference>
<evidence type="ECO:0000256" key="2">
    <source>
        <dbReference type="ARBA" id="ARBA00022801"/>
    </source>
</evidence>
<feature type="signal peptide" evidence="6">
    <location>
        <begin position="1"/>
        <end position="23"/>
    </location>
</feature>
<dbReference type="Gene3D" id="2.60.40.1180">
    <property type="entry name" value="Golgi alpha-mannosidase II"/>
    <property type="match status" value="1"/>
</dbReference>
<evidence type="ECO:0000256" key="1">
    <source>
        <dbReference type="ARBA" id="ARBA00005641"/>
    </source>
</evidence>
<evidence type="ECO:0000256" key="6">
    <source>
        <dbReference type="SAM" id="SignalP"/>
    </source>
</evidence>
<dbReference type="Proteomes" id="UP000198677">
    <property type="component" value="Unassembled WGS sequence"/>
</dbReference>
<feature type="region of interest" description="Disordered" evidence="5">
    <location>
        <begin position="456"/>
        <end position="491"/>
    </location>
</feature>
<evidence type="ECO:0000259" key="8">
    <source>
        <dbReference type="Pfam" id="PF18564"/>
    </source>
</evidence>
<keyword evidence="2 4" id="KW-0378">Hydrolase</keyword>
<dbReference type="InterPro" id="IPR013780">
    <property type="entry name" value="Glyco_hydro_b"/>
</dbReference>
<keyword evidence="10" id="KW-1185">Reference proteome</keyword>
<dbReference type="InterPro" id="IPR017853">
    <property type="entry name" value="GH"/>
</dbReference>
<dbReference type="AlphaFoldDB" id="A0A1H7J146"/>
<dbReference type="InterPro" id="IPR052066">
    <property type="entry name" value="Glycosphingolipid_Hydrolases"/>
</dbReference>
<dbReference type="InterPro" id="IPR001547">
    <property type="entry name" value="Glyco_hydro_5"/>
</dbReference>
<gene>
    <name evidence="9" type="ORF">SAMN05444583_10339</name>
</gene>
<comment type="similarity">
    <text evidence="1 4">Belongs to the glycosyl hydrolase 5 (cellulase A) family.</text>
</comment>
<evidence type="ECO:0000313" key="9">
    <source>
        <dbReference type="EMBL" id="SEK67670.1"/>
    </source>
</evidence>
<sequence>MRRLLAIGVATLGIAAACIPAVAAADPPQRTPVSQVRVEGRTLVDGHGRALLLHGVNNVDKEAPYLTWDTLKAADADVLARHGFNSVRLGVSFDALMPERDRIDTDYLDRLSGVVDLLGSRGIYVLLDNHQDSLGSPWGGNGFPAWSIEARPAPGENNPGFPMNYLMPSMNKGWDEVWNNTNGVLDKLGTALAALAAKVNGKPAVLGIEVLNEPWPGSPYLSCFPLGCSDFDKKYQAALEKVTTYIRDANAAVPVFWEPNVTWNQLMPSNLGKQPISDPNVAFSVHDYCIPSQLSIYSGLPGWVAALCPAQHDRTWGNIEALQARTNRPALVTEFGDVDPDTLKATVSRADGRNIGWQYWHYNGGDPFQGEVGTQLVRTYPQATAGVPGKLRFNPTGGDFEYTYQPRPSAKPTEIYVSDLHYPGGYVSEVKGGRVTSAAGARIVTVQADGTAPVTVRIHRPDSNGNDLPTSGSADAGSGESGSGGTGSLGS</sequence>
<dbReference type="PANTHER" id="PTHR31308:SF3">
    <property type="entry name" value="ENDOGLYCOCERAMIDASE"/>
    <property type="match status" value="1"/>
</dbReference>
<dbReference type="GO" id="GO:1901136">
    <property type="term" value="P:carbohydrate derivative catabolic process"/>
    <property type="evidence" value="ECO:0007669"/>
    <property type="project" value="UniProtKB-ARBA"/>
</dbReference>
<accession>A0A1H7J146</accession>
<reference evidence="10" key="1">
    <citation type="submission" date="2016-10" db="EMBL/GenBank/DDBJ databases">
        <authorList>
            <person name="Varghese N."/>
            <person name="Submissions S."/>
        </authorList>
    </citation>
    <scope>NUCLEOTIDE SEQUENCE [LARGE SCALE GENOMIC DNA]</scope>
    <source>
        <strain evidence="10">DSM 44675</strain>
    </source>
</reference>
<feature type="domain" description="Glycoside hydrolase family 5" evidence="7">
    <location>
        <begin position="71"/>
        <end position="364"/>
    </location>
</feature>
<dbReference type="RefSeq" id="WP_072750386.1">
    <property type="nucleotide sequence ID" value="NZ_FOAW01000003.1"/>
</dbReference>
<dbReference type="PANTHER" id="PTHR31308">
    <property type="match status" value="1"/>
</dbReference>
<dbReference type="GO" id="GO:0000272">
    <property type="term" value="P:polysaccharide catabolic process"/>
    <property type="evidence" value="ECO:0007669"/>
    <property type="project" value="InterPro"/>
</dbReference>